<evidence type="ECO:0000313" key="6">
    <source>
        <dbReference type="Proteomes" id="UP000007384"/>
    </source>
</evidence>
<feature type="transmembrane region" description="Helical" evidence="3">
    <location>
        <begin position="247"/>
        <end position="264"/>
    </location>
</feature>
<dbReference type="STRING" id="771875.Ferpe_1479"/>
<dbReference type="Pfam" id="PF07695">
    <property type="entry name" value="7TMR-DISM_7TM"/>
    <property type="match status" value="1"/>
</dbReference>
<dbReference type="EMBL" id="CP003260">
    <property type="protein sequence ID" value="AFG35548.1"/>
    <property type="molecule type" value="Genomic_DNA"/>
</dbReference>
<sequence>MKTFLTKNILIALLGLLTISLIVAFMGAYRNVPGIEEFNDAKVIVNGEEKPFPYFVADKENNHYTMQIKIDGAKYKGKTLAFSVTANQYVKVYQNGMLIYSISSDKGSVNPWHRYFALPLQGDVIIELSFISNGGIERKFYIGEHDDIIKFIERANLIEESMFYLGSGFMIGLFIIVLLLALALKEKTFLYGAIVVISPLLTSIDEMNLFLHPFILWKKLAILGAALSMYFAYLFTNEIFKRRPTKLEKVYILLYWLLFLPVILARSMTQLKNSYAIFYLYSLILLLSVLVILVKRVKTKQEQLILFGFSAVIGATFLSLLSVANIVKIEFMFFNIGQVFFGLTIAIYVSARTIEVFRNTQSMNEAISKLMDEQTNYIQNLVASRDKVNELSASSVKYFEEIEALYKNLSSSVQNAGNTLEKLQNTVEYFESFLDEMVKTSSLLEETVGKSDKVMSDIISISESSKENFSEIENIVTNFNQMSNKLKSTFDELYNDFAKIKDISNLIKSIAVQTNLLSLNASIEAARAGEAGKSFAVVANEIRKLANEASEFAERIENNITSISNRFEGFSAELLNLFKNVEIISESNRKFSEAIYRFFDSVQLLTQDFEKVEETFEKQSSEISNLKDSIYEITKISEELKQALDLFGETQKKIEETFSIIMNQIVEVQNALKI</sequence>
<keyword evidence="1 2" id="KW-0807">Transducer</keyword>
<feature type="domain" description="Methyl-accepting transducer" evidence="4">
    <location>
        <begin position="398"/>
        <end position="634"/>
    </location>
</feature>
<dbReference type="GO" id="GO:0007165">
    <property type="term" value="P:signal transduction"/>
    <property type="evidence" value="ECO:0007669"/>
    <property type="project" value="UniProtKB-KW"/>
</dbReference>
<feature type="transmembrane region" description="Helical" evidence="3">
    <location>
        <begin position="306"/>
        <end position="327"/>
    </location>
</feature>
<dbReference type="Gene3D" id="1.10.287.950">
    <property type="entry name" value="Methyl-accepting chemotaxis protein"/>
    <property type="match status" value="1"/>
</dbReference>
<dbReference type="AlphaFoldDB" id="H9UDF5"/>
<dbReference type="Pfam" id="PF00015">
    <property type="entry name" value="MCPsignal"/>
    <property type="match status" value="1"/>
</dbReference>
<evidence type="ECO:0000256" key="2">
    <source>
        <dbReference type="PROSITE-ProRule" id="PRU00284"/>
    </source>
</evidence>
<dbReference type="HOGENOM" id="CLU_415562_0_0_0"/>
<feature type="transmembrane region" description="Helical" evidence="3">
    <location>
        <begin position="216"/>
        <end position="235"/>
    </location>
</feature>
<proteinExistence type="predicted"/>
<evidence type="ECO:0000256" key="3">
    <source>
        <dbReference type="SAM" id="Phobius"/>
    </source>
</evidence>
<feature type="transmembrane region" description="Helical" evidence="3">
    <location>
        <begin position="188"/>
        <end position="204"/>
    </location>
</feature>
<dbReference type="PATRIC" id="fig|771875.3.peg.1485"/>
<evidence type="ECO:0000256" key="1">
    <source>
        <dbReference type="ARBA" id="ARBA00023224"/>
    </source>
</evidence>
<dbReference type="PANTHER" id="PTHR32089:SF41">
    <property type="entry name" value="METHYL-ACCEPTING CHEMOTAXIS PROTEIN"/>
    <property type="match status" value="1"/>
</dbReference>
<keyword evidence="3" id="KW-0472">Membrane</keyword>
<reference evidence="5" key="1">
    <citation type="submission" date="2012-03" db="EMBL/GenBank/DDBJ databases">
        <title>Complete sequence of Fervidobacterium pennivorans DSM 9078.</title>
        <authorList>
            <consortium name="US DOE Joint Genome Institute"/>
            <person name="Lucas S."/>
            <person name="Han J."/>
            <person name="Lapidus A."/>
            <person name="Cheng J.-F."/>
            <person name="Goodwin L."/>
            <person name="Pitluck S."/>
            <person name="Peters L."/>
            <person name="Ovchinnikova G."/>
            <person name="Lu M."/>
            <person name="Detter J.C."/>
            <person name="Han C."/>
            <person name="Tapia R."/>
            <person name="Land M."/>
            <person name="Hauser L."/>
            <person name="Kyrpides N."/>
            <person name="Ivanova N."/>
            <person name="Pagani I."/>
            <person name="Noll K.M."/>
            <person name="Woyke T."/>
        </authorList>
    </citation>
    <scope>NUCLEOTIDE SEQUENCE</scope>
    <source>
        <strain evidence="5">DSM 9078</strain>
    </source>
</reference>
<dbReference type="SUPFAM" id="SSF58104">
    <property type="entry name" value="Methyl-accepting chemotaxis protein (MCP) signaling domain"/>
    <property type="match status" value="1"/>
</dbReference>
<feature type="transmembrane region" description="Helical" evidence="3">
    <location>
        <begin position="162"/>
        <end position="181"/>
    </location>
</feature>
<evidence type="ECO:0000259" key="4">
    <source>
        <dbReference type="PROSITE" id="PS50111"/>
    </source>
</evidence>
<keyword evidence="6" id="KW-1185">Reference proteome</keyword>
<dbReference type="OrthoDB" id="39115at2"/>
<gene>
    <name evidence="5" type="ordered locus">Ferpe_1479</name>
</gene>
<evidence type="ECO:0000313" key="5">
    <source>
        <dbReference type="EMBL" id="AFG35548.1"/>
    </source>
</evidence>
<feature type="transmembrane region" description="Helical" evidence="3">
    <location>
        <begin position="333"/>
        <end position="351"/>
    </location>
</feature>
<feature type="transmembrane region" description="Helical" evidence="3">
    <location>
        <begin position="276"/>
        <end position="294"/>
    </location>
</feature>
<dbReference type="InterPro" id="IPR011623">
    <property type="entry name" value="7TMR_DISM_rcpt_extracell_dom1"/>
</dbReference>
<dbReference type="PANTHER" id="PTHR32089">
    <property type="entry name" value="METHYL-ACCEPTING CHEMOTAXIS PROTEIN MCPB"/>
    <property type="match status" value="1"/>
</dbReference>
<organism evidence="5 6">
    <name type="scientific">Fervidobacterium pennivorans (strain DSM 9078 / Ven5)</name>
    <dbReference type="NCBI Taxonomy" id="771875"/>
    <lineage>
        <taxon>Bacteria</taxon>
        <taxon>Thermotogati</taxon>
        <taxon>Thermotogota</taxon>
        <taxon>Thermotogae</taxon>
        <taxon>Thermotogales</taxon>
        <taxon>Fervidobacteriaceae</taxon>
        <taxon>Fervidobacterium</taxon>
    </lineage>
</organism>
<dbReference type="PROSITE" id="PS50111">
    <property type="entry name" value="CHEMOTAXIS_TRANSDUC_2"/>
    <property type="match status" value="1"/>
</dbReference>
<dbReference type="InterPro" id="IPR004089">
    <property type="entry name" value="MCPsignal_dom"/>
</dbReference>
<dbReference type="GO" id="GO:0016020">
    <property type="term" value="C:membrane"/>
    <property type="evidence" value="ECO:0007669"/>
    <property type="project" value="InterPro"/>
</dbReference>
<keyword evidence="3" id="KW-0812">Transmembrane</keyword>
<accession>H9UDF5</accession>
<protein>
    <submittedName>
        <fullName evidence="5">Methyl-accepting chemotaxis protein</fullName>
    </submittedName>
</protein>
<dbReference type="eggNOG" id="COG0840">
    <property type="taxonomic scope" value="Bacteria"/>
</dbReference>
<keyword evidence="3" id="KW-1133">Transmembrane helix</keyword>
<dbReference type="Proteomes" id="UP000007384">
    <property type="component" value="Chromosome"/>
</dbReference>
<name>H9UDF5_FERPD</name>
<dbReference type="RefSeq" id="WP_014451985.1">
    <property type="nucleotide sequence ID" value="NC_017095.1"/>
</dbReference>
<dbReference type="SMART" id="SM00283">
    <property type="entry name" value="MA"/>
    <property type="match status" value="1"/>
</dbReference>
<dbReference type="KEGG" id="fpe:Ferpe_1479"/>